<dbReference type="EMBL" id="CP000474">
    <property type="protein sequence ID" value="ABM07972.1"/>
    <property type="molecule type" value="Genomic_DNA"/>
</dbReference>
<protein>
    <submittedName>
        <fullName evidence="2">Uncharacterized protein</fullName>
    </submittedName>
</protein>
<dbReference type="AlphaFoldDB" id="A1RBH4"/>
<organism evidence="2 3">
    <name type="scientific">Paenarthrobacter aurescens (strain TC1)</name>
    <dbReference type="NCBI Taxonomy" id="290340"/>
    <lineage>
        <taxon>Bacteria</taxon>
        <taxon>Bacillati</taxon>
        <taxon>Actinomycetota</taxon>
        <taxon>Actinomycetes</taxon>
        <taxon>Micrococcales</taxon>
        <taxon>Micrococcaceae</taxon>
        <taxon>Paenarthrobacter</taxon>
    </lineage>
</organism>
<evidence type="ECO:0000256" key="1">
    <source>
        <dbReference type="SAM" id="MobiDB-lite"/>
    </source>
</evidence>
<dbReference type="STRING" id="290340.AAur_3910"/>
<keyword evidence="3" id="KW-1185">Reference proteome</keyword>
<dbReference type="KEGG" id="aau:AAur_3910"/>
<feature type="compositionally biased region" description="Polar residues" evidence="1">
    <location>
        <begin position="105"/>
        <end position="120"/>
    </location>
</feature>
<accession>A1RBH4</accession>
<evidence type="ECO:0000313" key="2">
    <source>
        <dbReference type="EMBL" id="ABM07972.1"/>
    </source>
</evidence>
<sequence length="283" mass="31313">MSPPGKWDSGRADSRIPFFETRDSHALWIRPNVRGSIRGSYDADLFVGFRNPFGAQNAYGRTLGHIFHALCLWVHAVLVFPWTGEHCLDSRDQKCCSETEREPMTAQTSSAPTVSGQARSATGRYTYRAKALRPQHTDHTDHAKLAHALGVHRQLLSHATSAIRTLTAARNELMAQAIEDGLTIATVSAATGENMKAVRTIALAYDDLHPSGLPRNVHLSAMKQKSDELRAAERHRAQITERREALIVMALRNQVCDDLELASLTGLTPDHIRRSTRGIARPA</sequence>
<dbReference type="Proteomes" id="UP000000637">
    <property type="component" value="Chromosome"/>
</dbReference>
<proteinExistence type="predicted"/>
<feature type="region of interest" description="Disordered" evidence="1">
    <location>
        <begin position="99"/>
        <end position="120"/>
    </location>
</feature>
<evidence type="ECO:0000313" key="3">
    <source>
        <dbReference type="Proteomes" id="UP000000637"/>
    </source>
</evidence>
<dbReference type="HOGENOM" id="CLU_982270_0_0_11"/>
<gene>
    <name evidence="2" type="ordered locus">AAur_3910</name>
</gene>
<dbReference type="OrthoDB" id="4965150at2"/>
<name>A1RBH4_PAEAT</name>
<reference evidence="2 3" key="1">
    <citation type="journal article" date="2006" name="PLoS Genet.">
        <title>Secrets of soil survival revealed by the genome sequence of Arthrobacter aurescens TC1.</title>
        <authorList>
            <person name="Mongodin E.F."/>
            <person name="Shapir N."/>
            <person name="Daugherty S.C."/>
            <person name="DeBoy R.T."/>
            <person name="Emerson J.B."/>
            <person name="Shvartzbeyn A."/>
            <person name="Radune D."/>
            <person name="Vamathevan J."/>
            <person name="Riggs F."/>
            <person name="Grinberg V."/>
            <person name="Khouri H."/>
            <person name="Wackett L.P."/>
            <person name="Nelson K.E."/>
            <person name="Sadowsky M.J."/>
        </authorList>
    </citation>
    <scope>NUCLEOTIDE SEQUENCE [LARGE SCALE GENOMIC DNA]</scope>
    <source>
        <strain evidence="2 3">TC1</strain>
    </source>
</reference>